<evidence type="ECO:0000313" key="3">
    <source>
        <dbReference type="EMBL" id="MCP3732106.1"/>
    </source>
</evidence>
<feature type="compositionally biased region" description="Basic residues" evidence="1">
    <location>
        <begin position="183"/>
        <end position="218"/>
    </location>
</feature>
<feature type="domain" description="3-hydroxyacyl-CoA dehydrogenase NAD binding" evidence="2">
    <location>
        <begin position="4"/>
        <end position="157"/>
    </location>
</feature>
<feature type="region of interest" description="Disordered" evidence="1">
    <location>
        <begin position="162"/>
        <end position="251"/>
    </location>
</feature>
<dbReference type="Gene3D" id="3.40.50.720">
    <property type="entry name" value="NAD(P)-binding Rossmann-like Domain"/>
    <property type="match status" value="1"/>
</dbReference>
<reference evidence="3" key="1">
    <citation type="submission" date="2022-05" db="EMBL/GenBank/DDBJ databases">
        <title>Sphingomonas sp. strain MG17 Genome sequencing and assembly.</title>
        <authorList>
            <person name="Kim I."/>
        </authorList>
    </citation>
    <scope>NUCLEOTIDE SEQUENCE</scope>
    <source>
        <strain evidence="3">MG17</strain>
    </source>
</reference>
<proteinExistence type="predicted"/>
<accession>A0A9X2HJ25</accession>
<comment type="caution">
    <text evidence="3">The sequence shown here is derived from an EMBL/GenBank/DDBJ whole genome shotgun (WGS) entry which is preliminary data.</text>
</comment>
<keyword evidence="4" id="KW-1185">Reference proteome</keyword>
<dbReference type="EMBL" id="JAMLDX010000015">
    <property type="protein sequence ID" value="MCP3732106.1"/>
    <property type="molecule type" value="Genomic_DNA"/>
</dbReference>
<dbReference type="GO" id="GO:0016491">
    <property type="term" value="F:oxidoreductase activity"/>
    <property type="evidence" value="ECO:0007669"/>
    <property type="project" value="TreeGrafter"/>
</dbReference>
<dbReference type="SUPFAM" id="SSF51735">
    <property type="entry name" value="NAD(P)-binding Rossmann-fold domains"/>
    <property type="match status" value="1"/>
</dbReference>
<protein>
    <submittedName>
        <fullName evidence="3">3-hydroxyacyl-CoA dehydrogenase NAD-binding domain-containing protein</fullName>
    </submittedName>
</protein>
<organism evidence="3 4">
    <name type="scientific">Sphingomonas tagetis</name>
    <dbReference type="NCBI Taxonomy" id="2949092"/>
    <lineage>
        <taxon>Bacteria</taxon>
        <taxon>Pseudomonadati</taxon>
        <taxon>Pseudomonadota</taxon>
        <taxon>Alphaproteobacteria</taxon>
        <taxon>Sphingomonadales</taxon>
        <taxon>Sphingomonadaceae</taxon>
        <taxon>Sphingomonas</taxon>
    </lineage>
</organism>
<dbReference type="InterPro" id="IPR006176">
    <property type="entry name" value="3-OHacyl-CoA_DH_NAD-bd"/>
</dbReference>
<dbReference type="Proteomes" id="UP001139451">
    <property type="component" value="Unassembled WGS sequence"/>
</dbReference>
<dbReference type="GO" id="GO:0006631">
    <property type="term" value="P:fatty acid metabolic process"/>
    <property type="evidence" value="ECO:0007669"/>
    <property type="project" value="InterPro"/>
</dbReference>
<name>A0A9X2HJ25_9SPHN</name>
<evidence type="ECO:0000313" key="4">
    <source>
        <dbReference type="Proteomes" id="UP001139451"/>
    </source>
</evidence>
<sequence length="251" mass="27825">MKNKIGLVGAGLMGAEIALVFAFAGHDVLLNDRDQASLDRALTRLRTLMEKGVGRGFYTAEGVDPTLARIRTTIDLTAFADRDIVTEAVFETIEVKSAVLKALDGIWGADCLIASNTSTIPISTLAAELWVERRPRFISTHYFSPVSRMKLVEVIPGFDDRCDHRRGDGSDDRDRQDADPRQGYRRFRRQSHAAHVHHRSAQTGRGRRRHARASRHRLSPWPGSSDRPVRTDGRGDVEPVRAGAGDHAGIL</sequence>
<dbReference type="Pfam" id="PF02737">
    <property type="entry name" value="3HCDH_N"/>
    <property type="match status" value="1"/>
</dbReference>
<dbReference type="PANTHER" id="PTHR48075:SF5">
    <property type="entry name" value="3-HYDROXYBUTYRYL-COA DEHYDROGENASE"/>
    <property type="match status" value="1"/>
</dbReference>
<feature type="compositionally biased region" description="Basic and acidic residues" evidence="1">
    <location>
        <begin position="162"/>
        <end position="182"/>
    </location>
</feature>
<dbReference type="InterPro" id="IPR036291">
    <property type="entry name" value="NAD(P)-bd_dom_sf"/>
</dbReference>
<dbReference type="GO" id="GO:0070403">
    <property type="term" value="F:NAD+ binding"/>
    <property type="evidence" value="ECO:0007669"/>
    <property type="project" value="InterPro"/>
</dbReference>
<evidence type="ECO:0000256" key="1">
    <source>
        <dbReference type="SAM" id="MobiDB-lite"/>
    </source>
</evidence>
<dbReference type="AlphaFoldDB" id="A0A9X2HJ25"/>
<feature type="compositionally biased region" description="Basic and acidic residues" evidence="1">
    <location>
        <begin position="227"/>
        <end position="239"/>
    </location>
</feature>
<evidence type="ECO:0000259" key="2">
    <source>
        <dbReference type="Pfam" id="PF02737"/>
    </source>
</evidence>
<gene>
    <name evidence="3" type="ORF">M9978_16915</name>
</gene>
<dbReference type="PANTHER" id="PTHR48075">
    <property type="entry name" value="3-HYDROXYACYL-COA DEHYDROGENASE FAMILY PROTEIN"/>
    <property type="match status" value="1"/>
</dbReference>